<dbReference type="InterPro" id="IPR011010">
    <property type="entry name" value="DNA_brk_join_enz"/>
</dbReference>
<keyword evidence="4" id="KW-0233">DNA recombination</keyword>
<dbReference type="CDD" id="cd00801">
    <property type="entry name" value="INT_P4_C"/>
    <property type="match status" value="1"/>
</dbReference>
<dbReference type="InterPro" id="IPR038488">
    <property type="entry name" value="Integrase_DNA-bd_sf"/>
</dbReference>
<dbReference type="InterPro" id="IPR010998">
    <property type="entry name" value="Integrase_recombinase_N"/>
</dbReference>
<dbReference type="RefSeq" id="WP_039083997.1">
    <property type="nucleotide sequence ID" value="NZ_JPXS01000026.1"/>
</dbReference>
<dbReference type="InterPro" id="IPR025166">
    <property type="entry name" value="Integrase_DNA_bind_dom"/>
</dbReference>
<dbReference type="Proteomes" id="UP000030526">
    <property type="component" value="Unassembled WGS sequence"/>
</dbReference>
<evidence type="ECO:0000256" key="3">
    <source>
        <dbReference type="ARBA" id="ARBA00023125"/>
    </source>
</evidence>
<organism evidence="6 7">
    <name type="scientific">Gallibacterium anatis</name>
    <dbReference type="NCBI Taxonomy" id="750"/>
    <lineage>
        <taxon>Bacteria</taxon>
        <taxon>Pseudomonadati</taxon>
        <taxon>Pseudomonadota</taxon>
        <taxon>Gammaproteobacteria</taxon>
        <taxon>Pasteurellales</taxon>
        <taxon>Pasteurellaceae</taxon>
        <taxon>Gallibacterium</taxon>
    </lineage>
</organism>
<evidence type="ECO:0000313" key="7">
    <source>
        <dbReference type="Proteomes" id="UP000030526"/>
    </source>
</evidence>
<dbReference type="EMBL" id="JPXS01000026">
    <property type="protein sequence ID" value="KGQ32006.1"/>
    <property type="molecule type" value="Genomic_DNA"/>
</dbReference>
<dbReference type="InterPro" id="IPR053876">
    <property type="entry name" value="Phage_int_M"/>
</dbReference>
<dbReference type="GO" id="GO:0015074">
    <property type="term" value="P:DNA integration"/>
    <property type="evidence" value="ECO:0007669"/>
    <property type="project" value="UniProtKB-KW"/>
</dbReference>
<dbReference type="AlphaFoldDB" id="A0A0A2XI09"/>
<keyword evidence="3" id="KW-0238">DNA-binding</keyword>
<dbReference type="PANTHER" id="PTHR30629:SF6">
    <property type="entry name" value="PROPHAGE INTEGRASE INTA-RELATED"/>
    <property type="match status" value="1"/>
</dbReference>
<dbReference type="Pfam" id="PF22022">
    <property type="entry name" value="Phage_int_M"/>
    <property type="match status" value="1"/>
</dbReference>
<evidence type="ECO:0000259" key="5">
    <source>
        <dbReference type="PROSITE" id="PS51898"/>
    </source>
</evidence>
<reference evidence="6 7" key="1">
    <citation type="submission" date="2014-08" db="EMBL/GenBank/DDBJ databases">
        <title>Chaperone-usher fimbriae in a diverse selection of Gallibacterium genomes.</title>
        <authorList>
            <person name="Kudirkiene E."/>
            <person name="Bager R.J."/>
            <person name="Johnson T.J."/>
            <person name="Bojesen A.M."/>
        </authorList>
    </citation>
    <scope>NUCLEOTIDE SEQUENCE [LARGE SCALE GENOMIC DNA]</scope>
    <source>
        <strain evidence="6 7">20558/3kl.</strain>
    </source>
</reference>
<dbReference type="InterPro" id="IPR002104">
    <property type="entry name" value="Integrase_catalytic"/>
</dbReference>
<dbReference type="Gene3D" id="1.10.150.130">
    <property type="match status" value="1"/>
</dbReference>
<accession>A0A0A2XI09</accession>
<gene>
    <name evidence="6" type="ORF">JP32_05800</name>
</gene>
<dbReference type="Pfam" id="PF00589">
    <property type="entry name" value="Phage_integrase"/>
    <property type="match status" value="1"/>
</dbReference>
<comment type="caution">
    <text evidence="6">The sequence shown here is derived from an EMBL/GenBank/DDBJ whole genome shotgun (WGS) entry which is preliminary data.</text>
</comment>
<evidence type="ECO:0000256" key="2">
    <source>
        <dbReference type="ARBA" id="ARBA00022908"/>
    </source>
</evidence>
<dbReference type="GO" id="GO:0003677">
    <property type="term" value="F:DNA binding"/>
    <property type="evidence" value="ECO:0007669"/>
    <property type="project" value="UniProtKB-KW"/>
</dbReference>
<dbReference type="Pfam" id="PF13356">
    <property type="entry name" value="Arm-DNA-bind_3"/>
    <property type="match status" value="1"/>
</dbReference>
<dbReference type="PANTHER" id="PTHR30629">
    <property type="entry name" value="PROPHAGE INTEGRASE"/>
    <property type="match status" value="1"/>
</dbReference>
<dbReference type="GO" id="GO:0006310">
    <property type="term" value="P:DNA recombination"/>
    <property type="evidence" value="ECO:0007669"/>
    <property type="project" value="UniProtKB-KW"/>
</dbReference>
<sequence>MARKVHPLVDTEIKKAKAASKPYTLTDGGGLFLLISTTGSKSWRFNYSNPITKKRTKMALGFYPAISLSKARSLRDEYKQLLANDIDPQVYIKREKQNKLHASQNTFLAIAEQWKTKKTAEIQSDTLKRTWERLQKYIFPVLGDLSISSITPMQVVNIIDPLFKRGIANTGILLMRNINEIMVYAVNRGIIEFNKCTNVSATFNAHQSKHHPTIRPEELPEFLKALNDSRVELIVKLLVKFSLLTITRPSEAAHAEWQEVDFENKLWKIPAERMKMKREFIIPLSSQAIEILHKVKVLTGRSKFVFQSPAKPSQPIASGTANSAIKRAGYRNRLTSHGLRSIASTYLSEKYIHINVEIIEACLSHQSNNKVRNAYNRSIYLEQRKPLMDDWGEFVEKCIKSNI</sequence>
<feature type="domain" description="Tyr recombinase" evidence="5">
    <location>
        <begin position="209"/>
        <end position="388"/>
    </location>
</feature>
<dbReference type="InterPro" id="IPR013762">
    <property type="entry name" value="Integrase-like_cat_sf"/>
</dbReference>
<dbReference type="Gene3D" id="1.10.443.10">
    <property type="entry name" value="Intergrase catalytic core"/>
    <property type="match status" value="1"/>
</dbReference>
<comment type="similarity">
    <text evidence="1">Belongs to the 'phage' integrase family.</text>
</comment>
<evidence type="ECO:0000256" key="1">
    <source>
        <dbReference type="ARBA" id="ARBA00008857"/>
    </source>
</evidence>
<protein>
    <submittedName>
        <fullName evidence="6">Preprotein translocase</fullName>
    </submittedName>
</protein>
<dbReference type="InterPro" id="IPR050808">
    <property type="entry name" value="Phage_Integrase"/>
</dbReference>
<proteinExistence type="inferred from homology"/>
<dbReference type="PROSITE" id="PS51898">
    <property type="entry name" value="TYR_RECOMBINASE"/>
    <property type="match status" value="1"/>
</dbReference>
<keyword evidence="2" id="KW-0229">DNA integration</keyword>
<name>A0A0A2XI09_9PAST</name>
<evidence type="ECO:0000256" key="4">
    <source>
        <dbReference type="ARBA" id="ARBA00023172"/>
    </source>
</evidence>
<evidence type="ECO:0000313" key="6">
    <source>
        <dbReference type="EMBL" id="KGQ32006.1"/>
    </source>
</evidence>
<dbReference type="SUPFAM" id="SSF56349">
    <property type="entry name" value="DNA breaking-rejoining enzymes"/>
    <property type="match status" value="1"/>
</dbReference>
<dbReference type="Gene3D" id="3.30.160.390">
    <property type="entry name" value="Integrase, DNA-binding domain"/>
    <property type="match status" value="1"/>
</dbReference>